<dbReference type="InParanoid" id="F5YEL0"/>
<protein>
    <submittedName>
        <fullName evidence="9">ABC transporter, permease protein</fullName>
    </submittedName>
</protein>
<name>F5YEL0_LEAAZ</name>
<dbReference type="EMBL" id="CP001841">
    <property type="protein sequence ID" value="AEF80757.1"/>
    <property type="molecule type" value="Genomic_DNA"/>
</dbReference>
<dbReference type="GO" id="GO:0005886">
    <property type="term" value="C:plasma membrane"/>
    <property type="evidence" value="ECO:0007669"/>
    <property type="project" value="UniProtKB-SubCell"/>
</dbReference>
<evidence type="ECO:0000256" key="6">
    <source>
        <dbReference type="ARBA" id="ARBA00023136"/>
    </source>
</evidence>
<feature type="transmembrane region" description="Helical" evidence="7">
    <location>
        <begin position="139"/>
        <end position="164"/>
    </location>
</feature>
<dbReference type="PANTHER" id="PTHR30151:SF0">
    <property type="entry name" value="ABC TRANSPORTER PERMEASE PROTEIN MJ0413-RELATED"/>
    <property type="match status" value="1"/>
</dbReference>
<reference evidence="10" key="1">
    <citation type="submission" date="2009-12" db="EMBL/GenBank/DDBJ databases">
        <title>Complete sequence of Treponema azotonutricium strain ZAS-9.</title>
        <authorList>
            <person name="Tetu S.G."/>
            <person name="Matson E."/>
            <person name="Ren Q."/>
            <person name="Seshadri R."/>
            <person name="Elbourne L."/>
            <person name="Hassan K.A."/>
            <person name="Durkin A."/>
            <person name="Radune D."/>
            <person name="Mohamoud Y."/>
            <person name="Shay R."/>
            <person name="Jin S."/>
            <person name="Zhang X."/>
            <person name="Lucey K."/>
            <person name="Ballor N.R."/>
            <person name="Ottesen E."/>
            <person name="Rosenthal R."/>
            <person name="Allen A."/>
            <person name="Leadbetter J.R."/>
            <person name="Paulsen I.T."/>
        </authorList>
    </citation>
    <scope>NUCLEOTIDE SEQUENCE [LARGE SCALE GENOMIC DNA]</scope>
    <source>
        <strain evidence="10">ATCC BAA-888 / DSM 13862 / ZAS-9</strain>
    </source>
</reference>
<accession>F5YEL0</accession>
<evidence type="ECO:0000313" key="9">
    <source>
        <dbReference type="EMBL" id="AEF80757.1"/>
    </source>
</evidence>
<evidence type="ECO:0000259" key="8">
    <source>
        <dbReference type="PROSITE" id="PS50928"/>
    </source>
</evidence>
<feature type="domain" description="ABC transmembrane type-1" evidence="8">
    <location>
        <begin position="137"/>
        <end position="318"/>
    </location>
</feature>
<evidence type="ECO:0000256" key="3">
    <source>
        <dbReference type="ARBA" id="ARBA00022475"/>
    </source>
</evidence>
<comment type="subcellular location">
    <subcellularLocation>
        <location evidence="1 7">Cell membrane</location>
        <topology evidence="1 7">Multi-pass membrane protein</topology>
    </subcellularLocation>
</comment>
<dbReference type="InterPro" id="IPR035906">
    <property type="entry name" value="MetI-like_sf"/>
</dbReference>
<evidence type="ECO:0000256" key="4">
    <source>
        <dbReference type="ARBA" id="ARBA00022692"/>
    </source>
</evidence>
<evidence type="ECO:0000256" key="2">
    <source>
        <dbReference type="ARBA" id="ARBA00022448"/>
    </source>
</evidence>
<keyword evidence="4 7" id="KW-0812">Transmembrane</keyword>
<dbReference type="RefSeq" id="WP_015710514.1">
    <property type="nucleotide sequence ID" value="NC_015577.1"/>
</dbReference>
<feature type="transmembrane region" description="Helical" evidence="7">
    <location>
        <begin position="299"/>
        <end position="320"/>
    </location>
</feature>
<feature type="transmembrane region" description="Helical" evidence="7">
    <location>
        <begin position="256"/>
        <end position="279"/>
    </location>
</feature>
<dbReference type="KEGG" id="taz:TREAZ_1500"/>
<dbReference type="CDD" id="cd06261">
    <property type="entry name" value="TM_PBP2"/>
    <property type="match status" value="1"/>
</dbReference>
<comment type="similarity">
    <text evidence="7">Belongs to the binding-protein-dependent transport system permease family.</text>
</comment>
<dbReference type="SUPFAM" id="SSF161098">
    <property type="entry name" value="MetI-like"/>
    <property type="match status" value="1"/>
</dbReference>
<proteinExistence type="inferred from homology"/>
<dbReference type="HOGENOM" id="CLU_046113_0_1_12"/>
<dbReference type="GO" id="GO:0055085">
    <property type="term" value="P:transmembrane transport"/>
    <property type="evidence" value="ECO:0007669"/>
    <property type="project" value="InterPro"/>
</dbReference>
<keyword evidence="10" id="KW-1185">Reference proteome</keyword>
<dbReference type="InterPro" id="IPR000515">
    <property type="entry name" value="MetI-like"/>
</dbReference>
<evidence type="ECO:0000256" key="1">
    <source>
        <dbReference type="ARBA" id="ARBA00004651"/>
    </source>
</evidence>
<gene>
    <name evidence="9" type="ordered locus">TREAZ_1500</name>
</gene>
<dbReference type="PANTHER" id="PTHR30151">
    <property type="entry name" value="ALKANE SULFONATE ABC TRANSPORTER-RELATED, MEMBRANE SUBUNIT"/>
    <property type="match status" value="1"/>
</dbReference>
<dbReference type="PROSITE" id="PS50928">
    <property type="entry name" value="ABC_TM1"/>
    <property type="match status" value="1"/>
</dbReference>
<dbReference type="Proteomes" id="UP000009222">
    <property type="component" value="Chromosome"/>
</dbReference>
<feature type="transmembrane region" description="Helical" evidence="7">
    <location>
        <begin position="88"/>
        <end position="104"/>
    </location>
</feature>
<feature type="transmembrane region" description="Helical" evidence="7">
    <location>
        <begin position="56"/>
        <end position="76"/>
    </location>
</feature>
<dbReference type="AlphaFoldDB" id="F5YEL0"/>
<evidence type="ECO:0000256" key="7">
    <source>
        <dbReference type="RuleBase" id="RU363032"/>
    </source>
</evidence>
<organism evidence="9 10">
    <name type="scientific">Leadbettera azotonutricia (strain ATCC BAA-888 / DSM 13862 / ZAS-9)</name>
    <name type="common">Treponema azotonutricium</name>
    <dbReference type="NCBI Taxonomy" id="545695"/>
    <lineage>
        <taxon>Bacteria</taxon>
        <taxon>Pseudomonadati</taxon>
        <taxon>Spirochaetota</taxon>
        <taxon>Spirochaetia</taxon>
        <taxon>Spirochaetales</taxon>
        <taxon>Breznakiellaceae</taxon>
        <taxon>Leadbettera</taxon>
    </lineage>
</organism>
<sequence>MAKQKWYNDPKIAEDPVYWKPKTQIWFWAAVLALAAVLAVTVFIPSVEDVKEPRFYQAILAVFVAVLLFLYFYTLGRPDTRKKLFHKAQFILAGGLTLAIWELLTTKSAIFPLPYFPGFAGIFSVMYDDRFLLLRSTLYSMRLFFVGMITGTVLGLVTGILIGWNRQWDYWLSPIIKVTGIIPAVAWLPVALAILPSSFTTGIFLIFISSWFPVSSMMAAGIIATPKSFFDVAKTLGADNRFLLVRIAIPHAMPSMFTGIMTATAFSFTTLIVSEMVGAKAGLGYYINWAKGWGAYSKVYAAIIIIAVEFALILALIGAIRSSVLRWQRGILK</sequence>
<keyword evidence="2 7" id="KW-0813">Transport</keyword>
<feature type="transmembrane region" description="Helical" evidence="7">
    <location>
        <begin position="25"/>
        <end position="44"/>
    </location>
</feature>
<dbReference type="OrthoDB" id="9804353at2"/>
<keyword evidence="5 7" id="KW-1133">Transmembrane helix</keyword>
<evidence type="ECO:0000256" key="5">
    <source>
        <dbReference type="ARBA" id="ARBA00022989"/>
    </source>
</evidence>
<evidence type="ECO:0000313" key="10">
    <source>
        <dbReference type="Proteomes" id="UP000009222"/>
    </source>
</evidence>
<dbReference type="Pfam" id="PF00528">
    <property type="entry name" value="BPD_transp_1"/>
    <property type="match status" value="1"/>
</dbReference>
<reference evidence="9 10" key="2">
    <citation type="journal article" date="2011" name="ISME J.">
        <title>RNA-seq reveals cooperative metabolic interactions between two termite-gut spirochete species in co-culture.</title>
        <authorList>
            <person name="Rosenthal A.Z."/>
            <person name="Matson E.G."/>
            <person name="Eldar A."/>
            <person name="Leadbetter J.R."/>
        </authorList>
    </citation>
    <scope>NUCLEOTIDE SEQUENCE [LARGE SCALE GENOMIC DNA]</scope>
    <source>
        <strain evidence="10">ATCC BAA-888 / DSM 13862 / ZAS-9</strain>
    </source>
</reference>
<keyword evidence="3" id="KW-1003">Cell membrane</keyword>
<dbReference type="STRING" id="545695.TREAZ_1500"/>
<dbReference type="eggNOG" id="COG0600">
    <property type="taxonomic scope" value="Bacteria"/>
</dbReference>
<dbReference type="Gene3D" id="1.10.3720.10">
    <property type="entry name" value="MetI-like"/>
    <property type="match status" value="1"/>
</dbReference>
<keyword evidence="6 7" id="KW-0472">Membrane</keyword>